<proteinExistence type="inferred from homology"/>
<evidence type="ECO:0000313" key="4">
    <source>
        <dbReference type="Proteomes" id="UP000184295"/>
    </source>
</evidence>
<keyword evidence="3" id="KW-0808">Transferase</keyword>
<comment type="similarity">
    <text evidence="1">Belongs to the amidase family.</text>
</comment>
<evidence type="ECO:0000256" key="1">
    <source>
        <dbReference type="ARBA" id="ARBA00009199"/>
    </source>
</evidence>
<dbReference type="PROSITE" id="PS00571">
    <property type="entry name" value="AMIDASES"/>
    <property type="match status" value="1"/>
</dbReference>
<dbReference type="STRING" id="1121881.SAMN02745225_00087"/>
<dbReference type="InterPro" id="IPR020556">
    <property type="entry name" value="Amidase_CS"/>
</dbReference>
<dbReference type="SUPFAM" id="SSF75304">
    <property type="entry name" value="Amidase signature (AS) enzymes"/>
    <property type="match status" value="1"/>
</dbReference>
<dbReference type="PANTHER" id="PTHR11895">
    <property type="entry name" value="TRANSAMIDASE"/>
    <property type="match status" value="1"/>
</dbReference>
<dbReference type="InterPro" id="IPR036928">
    <property type="entry name" value="AS_sf"/>
</dbReference>
<feature type="domain" description="Amidase" evidence="2">
    <location>
        <begin position="23"/>
        <end position="444"/>
    </location>
</feature>
<dbReference type="InterPro" id="IPR000120">
    <property type="entry name" value="Amidase"/>
</dbReference>
<dbReference type="RefSeq" id="WP_072787651.1">
    <property type="nucleotide sequence ID" value="NZ_FQUL01000001.1"/>
</dbReference>
<sequence>MFLGLDVVELVDLVNSKKLSARELVEAAGKEIAERNPTYKAFTALDIDRAFDRARFIDEEVVSGRAYGRLLGLPFGVKDLEDAEGFVTTKGSRLYVRTERSKTSSPMVERLIRQGAIVVGKTNTPEFGLRSETNNALFGSVRSPLDLSRSAGGSSGGSAAAVGASMVPFATGSDGGGSIRIPSAACGLSGFKCSIGVVPTALARGSWSDLSSVGPMASTLKEVAYLLDEVAGPDLRDFKSRPLPKGFFYMNWASRKMPSSVLASKTLGYGNVSEEVSSLFEEAVLDLSNNGVEVTWCEDLFEEDPVHPYMTMALTYTLASLRSDLDDALGWETIEPLSRRWLESVIDLRADQLLEAQYLCGTIYQRLLEKMKGYDLLVTPTTAQLPPHLDKDLGEEVSEVNWVQFTYPFNMARVPVATVPYRGSNESYPIGVQLVGRFGYDLELMAYASYVEEVLAD</sequence>
<name>A0A1M4S5S8_9ACTN</name>
<keyword evidence="4" id="KW-1185">Reference proteome</keyword>
<accession>A0A1M4S5S8</accession>
<dbReference type="Proteomes" id="UP000184295">
    <property type="component" value="Unassembled WGS sequence"/>
</dbReference>
<gene>
    <name evidence="3" type="ORF">SAMN02745225_00087</name>
</gene>
<evidence type="ECO:0000313" key="3">
    <source>
        <dbReference type="EMBL" id="SHE27558.1"/>
    </source>
</evidence>
<organism evidence="3 4">
    <name type="scientific">Ferrithrix thermotolerans DSM 19514</name>
    <dbReference type="NCBI Taxonomy" id="1121881"/>
    <lineage>
        <taxon>Bacteria</taxon>
        <taxon>Bacillati</taxon>
        <taxon>Actinomycetota</taxon>
        <taxon>Acidimicrobiia</taxon>
        <taxon>Acidimicrobiales</taxon>
        <taxon>Acidimicrobiaceae</taxon>
        <taxon>Ferrithrix</taxon>
    </lineage>
</organism>
<dbReference type="OrthoDB" id="182039at2"/>
<dbReference type="PANTHER" id="PTHR11895:SF7">
    <property type="entry name" value="GLUTAMYL-TRNA(GLN) AMIDOTRANSFERASE SUBUNIT A, MITOCHONDRIAL"/>
    <property type="match status" value="1"/>
</dbReference>
<dbReference type="GO" id="GO:0016740">
    <property type="term" value="F:transferase activity"/>
    <property type="evidence" value="ECO:0007669"/>
    <property type="project" value="UniProtKB-KW"/>
</dbReference>
<reference evidence="4" key="1">
    <citation type="submission" date="2016-11" db="EMBL/GenBank/DDBJ databases">
        <authorList>
            <person name="Varghese N."/>
            <person name="Submissions S."/>
        </authorList>
    </citation>
    <scope>NUCLEOTIDE SEQUENCE [LARGE SCALE GENOMIC DNA]</scope>
    <source>
        <strain evidence="4">DSM 19514</strain>
    </source>
</reference>
<dbReference type="EMBL" id="FQUL01000001">
    <property type="protein sequence ID" value="SHE27558.1"/>
    <property type="molecule type" value="Genomic_DNA"/>
</dbReference>
<dbReference type="AlphaFoldDB" id="A0A1M4S5S8"/>
<evidence type="ECO:0000259" key="2">
    <source>
        <dbReference type="Pfam" id="PF01425"/>
    </source>
</evidence>
<protein>
    <submittedName>
        <fullName evidence="3">Aspartyl-tRNA(Asn)/glutamyl-tRNA(Gln) amidotransferase subunit A</fullName>
    </submittedName>
</protein>
<dbReference type="Gene3D" id="3.90.1300.10">
    <property type="entry name" value="Amidase signature (AS) domain"/>
    <property type="match status" value="1"/>
</dbReference>
<dbReference type="Pfam" id="PF01425">
    <property type="entry name" value="Amidase"/>
    <property type="match status" value="1"/>
</dbReference>
<dbReference type="InterPro" id="IPR023631">
    <property type="entry name" value="Amidase_dom"/>
</dbReference>